<dbReference type="EC" id="5.4.4.2" evidence="3"/>
<dbReference type="InterPro" id="IPR015890">
    <property type="entry name" value="Chorismate_C"/>
</dbReference>
<dbReference type="NCBIfam" id="TIGR00543">
    <property type="entry name" value="isochor_syn"/>
    <property type="match status" value="1"/>
</dbReference>
<dbReference type="SUPFAM" id="SSF56322">
    <property type="entry name" value="ADC synthase"/>
    <property type="match status" value="1"/>
</dbReference>
<dbReference type="AlphaFoldDB" id="A0A6J6E3J2"/>
<evidence type="ECO:0000313" key="7">
    <source>
        <dbReference type="EMBL" id="CAB4570942.1"/>
    </source>
</evidence>
<gene>
    <name evidence="7" type="ORF">UFOPK1722_00374</name>
</gene>
<comment type="similarity">
    <text evidence="2">Belongs to the isochorismate synthase family.</text>
</comment>
<dbReference type="InterPro" id="IPR005801">
    <property type="entry name" value="ADC_synthase"/>
</dbReference>
<dbReference type="EMBL" id="CAEZTS010000020">
    <property type="protein sequence ID" value="CAB4570942.1"/>
    <property type="molecule type" value="Genomic_DNA"/>
</dbReference>
<evidence type="ECO:0000256" key="1">
    <source>
        <dbReference type="ARBA" id="ARBA00000799"/>
    </source>
</evidence>
<organism evidence="7">
    <name type="scientific">freshwater metagenome</name>
    <dbReference type="NCBI Taxonomy" id="449393"/>
    <lineage>
        <taxon>unclassified sequences</taxon>
        <taxon>metagenomes</taxon>
        <taxon>ecological metagenomes</taxon>
    </lineage>
</organism>
<evidence type="ECO:0000256" key="5">
    <source>
        <dbReference type="ARBA" id="ARBA00041564"/>
    </source>
</evidence>
<protein>
    <recommendedName>
        <fullName evidence="3">isochorismate synthase</fullName>
        <ecNumber evidence="3">5.4.4.2</ecNumber>
    </recommendedName>
    <alternativeName>
        <fullName evidence="5">Isochorismate mutase</fullName>
    </alternativeName>
</protein>
<dbReference type="PANTHER" id="PTHR42839:SF2">
    <property type="entry name" value="ISOCHORISMATE SYNTHASE ENTC"/>
    <property type="match status" value="1"/>
</dbReference>
<evidence type="ECO:0000256" key="2">
    <source>
        <dbReference type="ARBA" id="ARBA00005297"/>
    </source>
</evidence>
<name>A0A6J6E3J2_9ZZZZ</name>
<dbReference type="PANTHER" id="PTHR42839">
    <property type="entry name" value="ISOCHORISMATE SYNTHASE ENTC"/>
    <property type="match status" value="1"/>
</dbReference>
<evidence type="ECO:0000256" key="4">
    <source>
        <dbReference type="ARBA" id="ARBA00023235"/>
    </source>
</evidence>
<proteinExistence type="inferred from homology"/>
<dbReference type="Gene3D" id="3.60.120.10">
    <property type="entry name" value="Anthranilate synthase"/>
    <property type="match status" value="1"/>
</dbReference>
<dbReference type="GO" id="GO:0008909">
    <property type="term" value="F:isochorismate synthase activity"/>
    <property type="evidence" value="ECO:0007669"/>
    <property type="project" value="UniProtKB-EC"/>
</dbReference>
<evidence type="ECO:0000256" key="3">
    <source>
        <dbReference type="ARBA" id="ARBA00012824"/>
    </source>
</evidence>
<sequence>MRATTRLLDVAPDLNDVAGDDGFLFVRDGVGFAGRGVAVRTSWNEVPGLLNSIVHVDESGTNAPGPIALGTMPFSDAAAGTAVIPRLLVGKDGAGHCWCTTIDDEPVPAFSAPPPPMAASFQVAPLTPVDSYLAAVTAARDAVREGRLVKAVIARQVEVRASEPIPVHSVLARLRNSFGSSHRYSFDGFIGASPELLLSIDGDVVRSHPLAGTTPRTGDPTTDDELARKLLASIKDQIEHRVVIDVIHDMLLPHCSYLDWEPEPSVVKVANVQHLGTLIEGRLRDGHPPILDLVRALCPTPALGGHPRAEALELIERVEGFDRGNYGGAIGWVDGRGNGTWAVAIRCATLSPDRRSAVLTAGGGIVADSDPRAELAETQAKFQAMLSAIVRP</sequence>
<evidence type="ECO:0000259" key="6">
    <source>
        <dbReference type="Pfam" id="PF00425"/>
    </source>
</evidence>
<reference evidence="7" key="1">
    <citation type="submission" date="2020-05" db="EMBL/GenBank/DDBJ databases">
        <authorList>
            <person name="Chiriac C."/>
            <person name="Salcher M."/>
            <person name="Ghai R."/>
            <person name="Kavagutti S V."/>
        </authorList>
    </citation>
    <scope>NUCLEOTIDE SEQUENCE</scope>
</reference>
<accession>A0A6J6E3J2</accession>
<comment type="catalytic activity">
    <reaction evidence="1">
        <text>chorismate = isochorismate</text>
        <dbReference type="Rhea" id="RHEA:18985"/>
        <dbReference type="ChEBI" id="CHEBI:29748"/>
        <dbReference type="ChEBI" id="CHEBI:29780"/>
        <dbReference type="EC" id="5.4.4.2"/>
    </reaction>
</comment>
<dbReference type="InterPro" id="IPR004561">
    <property type="entry name" value="IsoChor_synthase"/>
</dbReference>
<feature type="domain" description="Chorismate-utilising enzyme C-terminal" evidence="6">
    <location>
        <begin position="131"/>
        <end position="381"/>
    </location>
</feature>
<keyword evidence="4" id="KW-0413">Isomerase</keyword>
<dbReference type="Pfam" id="PF00425">
    <property type="entry name" value="Chorismate_bind"/>
    <property type="match status" value="1"/>
</dbReference>